<evidence type="ECO:0000313" key="3">
    <source>
        <dbReference type="Proteomes" id="UP000187209"/>
    </source>
</evidence>
<reference evidence="2 3" key="1">
    <citation type="submission" date="2016-11" db="EMBL/GenBank/DDBJ databases">
        <title>The macronuclear genome of Stentor coeruleus: a giant cell with tiny introns.</title>
        <authorList>
            <person name="Slabodnick M."/>
            <person name="Ruby J.G."/>
            <person name="Reiff S.B."/>
            <person name="Swart E.C."/>
            <person name="Gosai S."/>
            <person name="Prabakaran S."/>
            <person name="Witkowska E."/>
            <person name="Larue G.E."/>
            <person name="Fisher S."/>
            <person name="Freeman R.M."/>
            <person name="Gunawardena J."/>
            <person name="Chu W."/>
            <person name="Stover N.A."/>
            <person name="Gregory B.D."/>
            <person name="Nowacki M."/>
            <person name="Derisi J."/>
            <person name="Roy S.W."/>
            <person name="Marshall W.F."/>
            <person name="Sood P."/>
        </authorList>
    </citation>
    <scope>NUCLEOTIDE SEQUENCE [LARGE SCALE GENOMIC DNA]</scope>
    <source>
        <strain evidence="2">WM001</strain>
    </source>
</reference>
<gene>
    <name evidence="2" type="ORF">SteCoe_33375</name>
</gene>
<evidence type="ECO:0000313" key="2">
    <source>
        <dbReference type="EMBL" id="OMJ69022.1"/>
    </source>
</evidence>
<proteinExistence type="predicted"/>
<accession>A0A1R2AX14</accession>
<dbReference type="SUPFAM" id="SSF50729">
    <property type="entry name" value="PH domain-like"/>
    <property type="match status" value="1"/>
</dbReference>
<name>A0A1R2AX14_9CILI</name>
<dbReference type="Proteomes" id="UP000187209">
    <property type="component" value="Unassembled WGS sequence"/>
</dbReference>
<dbReference type="OrthoDB" id="323248at2759"/>
<protein>
    <recommendedName>
        <fullName evidence="1">PH domain-containing protein</fullName>
    </recommendedName>
</protein>
<dbReference type="SMART" id="SM00233">
    <property type="entry name" value="PH"/>
    <property type="match status" value="1"/>
</dbReference>
<dbReference type="Gene3D" id="2.30.29.30">
    <property type="entry name" value="Pleckstrin-homology domain (PH domain)/Phosphotyrosine-binding domain (PTB)"/>
    <property type="match status" value="1"/>
</dbReference>
<dbReference type="InterPro" id="IPR001849">
    <property type="entry name" value="PH_domain"/>
</dbReference>
<dbReference type="InterPro" id="IPR011993">
    <property type="entry name" value="PH-like_dom_sf"/>
</dbReference>
<comment type="caution">
    <text evidence="2">The sequence shown here is derived from an EMBL/GenBank/DDBJ whole genome shotgun (WGS) entry which is preliminary data.</text>
</comment>
<dbReference type="AlphaFoldDB" id="A0A1R2AX14"/>
<evidence type="ECO:0000259" key="1">
    <source>
        <dbReference type="PROSITE" id="PS50003"/>
    </source>
</evidence>
<feature type="domain" description="PH" evidence="1">
    <location>
        <begin position="83"/>
        <end position="265"/>
    </location>
</feature>
<keyword evidence="3" id="KW-1185">Reference proteome</keyword>
<sequence>MGCSCKVQLGQDAESEVSHVVLKLIEEKSSFAANYDEKTIDAKVEGSIIKPSSLCLQIPLQGRMSSPEISKIDIILTPKSHPNIIQEGELKKYRPGFKNQFISRWGVLTPEYFMYFKNRGSAQIWRQNPLYSVNVNKISTASKVSYKIKGSIESSEQFEVYLKTEDPLVDISRQTHKMPLMKNLIDLTSSPSEKKCVVRGMLMKRPLRFEASEKDIGENLPATVDRVSWSVREVQWFSSEKRLLFVANSRAERDFWVFNIGKVCSKD</sequence>
<dbReference type="PROSITE" id="PS50003">
    <property type="entry name" value="PH_DOMAIN"/>
    <property type="match status" value="1"/>
</dbReference>
<dbReference type="EMBL" id="MPUH01001251">
    <property type="protein sequence ID" value="OMJ69022.1"/>
    <property type="molecule type" value="Genomic_DNA"/>
</dbReference>
<organism evidence="2 3">
    <name type="scientific">Stentor coeruleus</name>
    <dbReference type="NCBI Taxonomy" id="5963"/>
    <lineage>
        <taxon>Eukaryota</taxon>
        <taxon>Sar</taxon>
        <taxon>Alveolata</taxon>
        <taxon>Ciliophora</taxon>
        <taxon>Postciliodesmatophora</taxon>
        <taxon>Heterotrichea</taxon>
        <taxon>Heterotrichida</taxon>
        <taxon>Stentoridae</taxon>
        <taxon>Stentor</taxon>
    </lineage>
</organism>